<dbReference type="RefSeq" id="WP_269358951.1">
    <property type="nucleotide sequence ID" value="NZ_JAPWHE010000007.1"/>
</dbReference>
<evidence type="ECO:0000313" key="4">
    <source>
        <dbReference type="Proteomes" id="UP001068379"/>
    </source>
</evidence>
<feature type="transmembrane region" description="Helical" evidence="1">
    <location>
        <begin position="21"/>
        <end position="47"/>
    </location>
</feature>
<dbReference type="InterPro" id="IPR045584">
    <property type="entry name" value="Pilin-like"/>
</dbReference>
<evidence type="ECO:0000256" key="1">
    <source>
        <dbReference type="SAM" id="Phobius"/>
    </source>
</evidence>
<organism evidence="3 4">
    <name type="scientific">Castellaniella denitrificans</name>
    <dbReference type="NCBI Taxonomy" id="56119"/>
    <lineage>
        <taxon>Bacteria</taxon>
        <taxon>Pseudomonadati</taxon>
        <taxon>Pseudomonadota</taxon>
        <taxon>Betaproteobacteria</taxon>
        <taxon>Burkholderiales</taxon>
        <taxon>Alcaligenaceae</taxon>
        <taxon>Castellaniella</taxon>
    </lineage>
</organism>
<dbReference type="PROSITE" id="PS00409">
    <property type="entry name" value="PROKAR_NTER_METHYL"/>
    <property type="match status" value="1"/>
</dbReference>
<protein>
    <submittedName>
        <fullName evidence="3">Type 4 pilus major pilin</fullName>
    </submittedName>
</protein>
<sequence>MQVLAQSRAARRRLGQAGFSLVEVSIVTAIVLLIAVIGIPAIGGYVMENKVPRVGQELARFVMHARVNAGTSGDVPYEHIATANLAAMVADSTVLTLASDGAVLHGLGSGGTVEVEPADAGAAFLLRLRQVNHVACPSIASVLQRVADRITVEADGAAVRTVKDESTTYNALAAESACAKGDVNQFVFHVG</sequence>
<dbReference type="EMBL" id="JAPWHE010000007">
    <property type="protein sequence ID" value="MCZ4330376.1"/>
    <property type="molecule type" value="Genomic_DNA"/>
</dbReference>
<accession>A0ABT4M500</accession>
<gene>
    <name evidence="3" type="ORF">O4H32_10475</name>
</gene>
<proteinExistence type="predicted"/>
<dbReference type="InterPro" id="IPR014911">
    <property type="entry name" value="PilS_N"/>
</dbReference>
<keyword evidence="4" id="KW-1185">Reference proteome</keyword>
<feature type="domain" description="Type 4 secretion system PilS N-terminal" evidence="2">
    <location>
        <begin position="110"/>
        <end position="188"/>
    </location>
</feature>
<dbReference type="Pfam" id="PF08805">
    <property type="entry name" value="PilS"/>
    <property type="match status" value="1"/>
</dbReference>
<dbReference type="Gene3D" id="3.30.1690.10">
    <property type="entry name" value="TcpA-like pilin"/>
    <property type="match status" value="1"/>
</dbReference>
<dbReference type="Proteomes" id="UP001068379">
    <property type="component" value="Unassembled WGS sequence"/>
</dbReference>
<keyword evidence="1" id="KW-0472">Membrane</keyword>
<evidence type="ECO:0000259" key="2">
    <source>
        <dbReference type="Pfam" id="PF08805"/>
    </source>
</evidence>
<comment type="caution">
    <text evidence="3">The sequence shown here is derived from an EMBL/GenBank/DDBJ whole genome shotgun (WGS) entry which is preliminary data.</text>
</comment>
<dbReference type="InterPro" id="IPR012902">
    <property type="entry name" value="N_methyl_site"/>
</dbReference>
<name>A0ABT4M500_9BURK</name>
<keyword evidence="1" id="KW-0812">Transmembrane</keyword>
<dbReference type="NCBIfam" id="TIGR02532">
    <property type="entry name" value="IV_pilin_GFxxxE"/>
    <property type="match status" value="1"/>
</dbReference>
<reference evidence="3" key="1">
    <citation type="submission" date="2022-12" db="EMBL/GenBank/DDBJ databases">
        <title>Bacterial isolates from different developmental stages of Nematostella vectensis.</title>
        <authorList>
            <person name="Fraune S."/>
        </authorList>
    </citation>
    <scope>NUCLEOTIDE SEQUENCE</scope>
    <source>
        <strain evidence="3">G21619-S1</strain>
    </source>
</reference>
<evidence type="ECO:0000313" key="3">
    <source>
        <dbReference type="EMBL" id="MCZ4330376.1"/>
    </source>
</evidence>
<keyword evidence="1" id="KW-1133">Transmembrane helix</keyword>
<dbReference type="SUPFAM" id="SSF54523">
    <property type="entry name" value="Pili subunits"/>
    <property type="match status" value="1"/>
</dbReference>